<name>A0A2H3KR08_9FLAO</name>
<gene>
    <name evidence="6" type="ORF">B0A77_00475</name>
</gene>
<feature type="transmembrane region" description="Helical" evidence="5">
    <location>
        <begin position="7"/>
        <end position="26"/>
    </location>
</feature>
<evidence type="ECO:0000256" key="5">
    <source>
        <dbReference type="SAM" id="Phobius"/>
    </source>
</evidence>
<evidence type="ECO:0000256" key="1">
    <source>
        <dbReference type="ARBA" id="ARBA00004141"/>
    </source>
</evidence>
<evidence type="ECO:0000313" key="7">
    <source>
        <dbReference type="Proteomes" id="UP000220828"/>
    </source>
</evidence>
<feature type="transmembrane region" description="Helical" evidence="5">
    <location>
        <begin position="70"/>
        <end position="88"/>
    </location>
</feature>
<keyword evidence="3 5" id="KW-1133">Transmembrane helix</keyword>
<reference evidence="6 7" key="1">
    <citation type="submission" date="2017-09" db="EMBL/GenBank/DDBJ databases">
        <title>Whole genomes of Flavobacteriaceae.</title>
        <authorList>
            <person name="Stine C."/>
            <person name="Li C."/>
            <person name="Tadesse D."/>
        </authorList>
    </citation>
    <scope>NUCLEOTIDE SEQUENCE [LARGE SCALE GENOMIC DNA]</scope>
    <source>
        <strain evidence="6 7">ATCC 35036</strain>
    </source>
</reference>
<dbReference type="OrthoDB" id="677659at2"/>
<feature type="transmembrane region" description="Helical" evidence="5">
    <location>
        <begin position="94"/>
        <end position="112"/>
    </location>
</feature>
<evidence type="ECO:0000256" key="4">
    <source>
        <dbReference type="ARBA" id="ARBA00023136"/>
    </source>
</evidence>
<organism evidence="6 7">
    <name type="scientific">Flavobacterium branchiophilum</name>
    <dbReference type="NCBI Taxonomy" id="55197"/>
    <lineage>
        <taxon>Bacteria</taxon>
        <taxon>Pseudomonadati</taxon>
        <taxon>Bacteroidota</taxon>
        <taxon>Flavobacteriia</taxon>
        <taxon>Flavobacteriales</taxon>
        <taxon>Flavobacteriaceae</taxon>
        <taxon>Flavobacterium</taxon>
    </lineage>
</organism>
<accession>A0A2H3KR08</accession>
<dbReference type="Pfam" id="PF13564">
    <property type="entry name" value="DoxX_2"/>
    <property type="match status" value="1"/>
</dbReference>
<evidence type="ECO:0000256" key="3">
    <source>
        <dbReference type="ARBA" id="ARBA00022989"/>
    </source>
</evidence>
<proteinExistence type="predicted"/>
<dbReference type="Proteomes" id="UP000220828">
    <property type="component" value="Unassembled WGS sequence"/>
</dbReference>
<keyword evidence="4 5" id="KW-0472">Membrane</keyword>
<keyword evidence="2 5" id="KW-0812">Transmembrane</keyword>
<comment type="subcellular location">
    <subcellularLocation>
        <location evidence="1">Membrane</location>
        <topology evidence="1">Multi-pass membrane protein</topology>
    </subcellularLocation>
</comment>
<dbReference type="InterPro" id="IPR032808">
    <property type="entry name" value="DoxX"/>
</dbReference>
<feature type="transmembrane region" description="Helical" evidence="5">
    <location>
        <begin position="46"/>
        <end position="65"/>
    </location>
</feature>
<dbReference type="GO" id="GO:0016020">
    <property type="term" value="C:membrane"/>
    <property type="evidence" value="ECO:0007669"/>
    <property type="project" value="UniProtKB-SubCell"/>
</dbReference>
<dbReference type="AlphaFoldDB" id="A0A2H3KR08"/>
<evidence type="ECO:0008006" key="8">
    <source>
        <dbReference type="Google" id="ProtNLM"/>
    </source>
</evidence>
<protein>
    <recommendedName>
        <fullName evidence="8">DoxX family protein</fullName>
    </recommendedName>
</protein>
<dbReference type="RefSeq" id="WP_097553162.1">
    <property type="nucleotide sequence ID" value="NZ_PCMW01000005.1"/>
</dbReference>
<evidence type="ECO:0000256" key="2">
    <source>
        <dbReference type="ARBA" id="ARBA00022692"/>
    </source>
</evidence>
<comment type="caution">
    <text evidence="6">The sequence shown here is derived from an EMBL/GenBank/DDBJ whole genome shotgun (WGS) entry which is preliminary data.</text>
</comment>
<dbReference type="EMBL" id="PCMW01000005">
    <property type="protein sequence ID" value="PDS27039.1"/>
    <property type="molecule type" value="Genomic_DNA"/>
</dbReference>
<sequence>MTAKTKKIIYWVLTGLVAFVFIGSAIGKLTANDQVLQMAEGFGLNAQSYTMLGVVEIVSALLFIYPRTGIIGTLLLAAYMGGAIATHLEHGQSVIAPCIIQAFVWMVALYRFPELQTRILNTKQS</sequence>
<evidence type="ECO:0000313" key="6">
    <source>
        <dbReference type="EMBL" id="PDS27039.1"/>
    </source>
</evidence>